<evidence type="ECO:0000256" key="4">
    <source>
        <dbReference type="ARBA" id="ARBA00022806"/>
    </source>
</evidence>
<dbReference type="SMART" id="SM00490">
    <property type="entry name" value="HELICc"/>
    <property type="match status" value="1"/>
</dbReference>
<dbReference type="PROSITE" id="PS51192">
    <property type="entry name" value="HELICASE_ATP_BIND_1"/>
    <property type="match status" value="1"/>
</dbReference>
<dbReference type="InterPro" id="IPR027417">
    <property type="entry name" value="P-loop_NTPase"/>
</dbReference>
<dbReference type="SUPFAM" id="SSF52540">
    <property type="entry name" value="P-loop containing nucleoside triphosphate hydrolases"/>
    <property type="match status" value="1"/>
</dbReference>
<keyword evidence="14" id="KW-1185">Reference proteome</keyword>
<feature type="domain" description="DEAD-box RNA helicase Q" evidence="11">
    <location>
        <begin position="168"/>
        <end position="196"/>
    </location>
</feature>
<evidence type="ECO:0000256" key="2">
    <source>
        <dbReference type="ARBA" id="ARBA00022741"/>
    </source>
</evidence>
<dbReference type="EMBL" id="JTAI01000037">
    <property type="protein sequence ID" value="PPS96672.1"/>
    <property type="molecule type" value="Genomic_DNA"/>
</dbReference>
<dbReference type="VEuPathDB" id="CryptoDB:ChTU502y2012_420g0175"/>
<protein>
    <recommendedName>
        <fullName evidence="1">RNA helicase</fullName>
        <ecNumber evidence="1">3.6.4.13</ecNumber>
    </recommendedName>
</protein>
<feature type="region of interest" description="Disordered" evidence="8">
    <location>
        <begin position="551"/>
        <end position="586"/>
    </location>
</feature>
<dbReference type="VEuPathDB" id="CryptoDB:Chro.20112"/>
<dbReference type="InterPro" id="IPR011545">
    <property type="entry name" value="DEAD/DEAH_box_helicase_dom"/>
</dbReference>
<proteinExistence type="inferred from homology"/>
<dbReference type="VEuPathDB" id="CryptoDB:GY17_00003463"/>
<keyword evidence="5 7" id="KW-0067">ATP-binding</keyword>
<keyword evidence="3 7" id="KW-0378">Hydrolase</keyword>
<evidence type="ECO:0000256" key="8">
    <source>
        <dbReference type="SAM" id="MobiDB-lite"/>
    </source>
</evidence>
<evidence type="ECO:0000256" key="7">
    <source>
        <dbReference type="RuleBase" id="RU000492"/>
    </source>
</evidence>
<sequence length="586" mass="65713">MHNGDLQDSLNNSVHSNASNNYCCTKPYFDASNNVSYKIRNHEKNYSGFKEGASNNGKGFRNFVGNGLHQKKFQNNILLNHKSNGFGTNTGLALASVSSSSSRGIRSSKFGDRLGKLDWGSQNLIPFEKNFYHEHESVSSLSNEQVDQIRKERKITIIAGENVPKPITSFVTSGFPNFLVDALYRTGFTEPTAIQVQGWPVALSGHDMIGIAETGSGKTLGFLLPAMIHIRAQPLLRYGDGPICLVLAPTRELVEQIREQANQFGSIFKLRNTAIYGGVPKRPQQASIRNGVEICIACPGRLIDLLEEGYTNLSRVTYLVLDEADRMLDMGFEPQIRKLVSQIRPDRQTLLWSATWPKEVQKLARDLCKEIPIHINVGSVDALKASHNIKQYVNVVEESEKKARLKMFLGQVMVESAPKVLIFCETKRGADILTKELRLDGWPALCIHGDKKQEERTWVLNEFRTGASPIMIATDVAARGLDIKDINFVINFDFPNQIEDYIHRIGRTGRAGATGVSLSFFTPDKYRMASDLIKVLKEAKQRIPPELFKLSPQNKRMHPRNTGFRRNNPNSLPLGGSNRAYRDLQR</sequence>
<evidence type="ECO:0000259" key="9">
    <source>
        <dbReference type="PROSITE" id="PS51192"/>
    </source>
</evidence>
<organism evidence="12">
    <name type="scientific">Cryptosporidium hominis</name>
    <dbReference type="NCBI Taxonomy" id="237895"/>
    <lineage>
        <taxon>Eukaryota</taxon>
        <taxon>Sar</taxon>
        <taxon>Alveolata</taxon>
        <taxon>Apicomplexa</taxon>
        <taxon>Conoidasida</taxon>
        <taxon>Coccidia</taxon>
        <taxon>Eucoccidiorida</taxon>
        <taxon>Eimeriorina</taxon>
        <taxon>Cryptosporidiidae</taxon>
        <taxon>Cryptosporidium</taxon>
    </lineage>
</organism>
<dbReference type="EC" id="3.6.4.13" evidence="1"/>
<dbReference type="GO" id="GO:0003676">
    <property type="term" value="F:nucleic acid binding"/>
    <property type="evidence" value="ECO:0007669"/>
    <property type="project" value="InterPro"/>
</dbReference>
<reference evidence="13 14" key="3">
    <citation type="submission" date="2017-10" db="EMBL/GenBank/DDBJ databases">
        <title>Consistent, comparative and evidence-based genome annotation and re-annotation for the closely-related species, Cryptosporidium parvum, C. hominis and C. tyzzeri.</title>
        <authorList>
            <person name="Baptista R.P."/>
            <person name="Li Y."/>
            <person name="Sateriale A."/>
            <person name="Striepen B."/>
            <person name="Kissinger J.C."/>
        </authorList>
    </citation>
    <scope>NUCLEOTIDE SEQUENCE [LARGE SCALE GENOMIC DNA]</scope>
    <source>
        <strain evidence="13">30976</strain>
    </source>
</reference>
<evidence type="ECO:0000259" key="11">
    <source>
        <dbReference type="PROSITE" id="PS51195"/>
    </source>
</evidence>
<dbReference type="CDD" id="cd18787">
    <property type="entry name" value="SF2_C_DEAD"/>
    <property type="match status" value="1"/>
</dbReference>
<dbReference type="FunFam" id="3.40.50.300:FF:000008">
    <property type="entry name" value="ATP-dependent RNA helicase RhlB"/>
    <property type="match status" value="1"/>
</dbReference>
<dbReference type="InterPro" id="IPR000629">
    <property type="entry name" value="RNA-helicase_DEAD-box_CS"/>
</dbReference>
<dbReference type="Pfam" id="PF00270">
    <property type="entry name" value="DEAD"/>
    <property type="match status" value="1"/>
</dbReference>
<dbReference type="EMBL" id="LN877948">
    <property type="protein sequence ID" value="CUV04457.1"/>
    <property type="molecule type" value="Genomic_DNA"/>
</dbReference>
<dbReference type="AlphaFoldDB" id="A0A0S4TB80"/>
<comment type="similarity">
    <text evidence="7">Belongs to the DEAD box helicase family.</text>
</comment>
<evidence type="ECO:0000256" key="6">
    <source>
        <dbReference type="PROSITE-ProRule" id="PRU00552"/>
    </source>
</evidence>
<dbReference type="PANTHER" id="PTHR47958">
    <property type="entry name" value="ATP-DEPENDENT RNA HELICASE DBP3"/>
    <property type="match status" value="1"/>
</dbReference>
<evidence type="ECO:0000256" key="5">
    <source>
        <dbReference type="ARBA" id="ARBA00022840"/>
    </source>
</evidence>
<dbReference type="SMART" id="SM00487">
    <property type="entry name" value="DEXDc"/>
    <property type="match status" value="1"/>
</dbReference>
<name>A0A0S4TB80_CRYHO</name>
<dbReference type="InterPro" id="IPR014001">
    <property type="entry name" value="Helicase_ATP-bd"/>
</dbReference>
<dbReference type="FunFam" id="3.40.50.300:FF:000079">
    <property type="entry name" value="probable ATP-dependent RNA helicase DDX17"/>
    <property type="match status" value="1"/>
</dbReference>
<feature type="domain" description="Helicase ATP-binding" evidence="9">
    <location>
        <begin position="199"/>
        <end position="374"/>
    </location>
</feature>
<reference evidence="13 14" key="1">
    <citation type="submission" date="2014-11" db="EMBL/GenBank/DDBJ databases">
        <title>Comparative genomic analysis of Cryptosporidium hominis reveals occurrence of genetic recombination in virulent subtypes.</title>
        <authorList>
            <person name="Guo Y."/>
            <person name="Tang K."/>
            <person name="Frace M."/>
            <person name="Li N."/>
            <person name="Roellig D.M."/>
            <person name="Sammons S."/>
            <person name="Knipe K."/>
            <person name="Rowe L."/>
            <person name="Feng Y."/>
            <person name="Xiao L."/>
        </authorList>
    </citation>
    <scope>NUCLEOTIDE SEQUENCE [LARGE SCALE GENOMIC DNA]</scope>
    <source>
        <strain evidence="13">30976</strain>
    </source>
</reference>
<dbReference type="Pfam" id="PF00271">
    <property type="entry name" value="Helicase_C"/>
    <property type="match status" value="1"/>
</dbReference>
<dbReference type="InterPro" id="IPR001650">
    <property type="entry name" value="Helicase_C-like"/>
</dbReference>
<dbReference type="Gene3D" id="3.40.50.300">
    <property type="entry name" value="P-loop containing nucleotide triphosphate hydrolases"/>
    <property type="match status" value="2"/>
</dbReference>
<evidence type="ECO:0000256" key="3">
    <source>
        <dbReference type="ARBA" id="ARBA00022801"/>
    </source>
</evidence>
<evidence type="ECO:0000313" key="14">
    <source>
        <dbReference type="Proteomes" id="UP001429100"/>
    </source>
</evidence>
<feature type="short sequence motif" description="Q motif" evidence="6">
    <location>
        <begin position="168"/>
        <end position="196"/>
    </location>
</feature>
<dbReference type="InterPro" id="IPR014014">
    <property type="entry name" value="RNA_helicase_DEAD_Q_motif"/>
</dbReference>
<dbReference type="GO" id="GO:0003724">
    <property type="term" value="F:RNA helicase activity"/>
    <property type="evidence" value="ECO:0007669"/>
    <property type="project" value="UniProtKB-EC"/>
</dbReference>
<gene>
    <name evidence="12" type="ORF">CHUDEA2_1010</name>
    <name evidence="13" type="ORF">GY17_00003463</name>
</gene>
<accession>A0A0S4TB80</accession>
<dbReference type="GO" id="GO:0016787">
    <property type="term" value="F:hydrolase activity"/>
    <property type="evidence" value="ECO:0007669"/>
    <property type="project" value="UniProtKB-KW"/>
</dbReference>
<dbReference type="PROSITE" id="PS51195">
    <property type="entry name" value="Q_MOTIF"/>
    <property type="match status" value="1"/>
</dbReference>
<evidence type="ECO:0000259" key="10">
    <source>
        <dbReference type="PROSITE" id="PS51194"/>
    </source>
</evidence>
<dbReference type="Proteomes" id="UP000199752">
    <property type="component" value="Chromosome 2"/>
</dbReference>
<reference evidence="12" key="2">
    <citation type="submission" date="2015-08" db="EMBL/GenBank/DDBJ databases">
        <authorList>
            <person name="Babu N.S."/>
            <person name="Beckwith C.J."/>
            <person name="Beseler K.G."/>
            <person name="Brison A."/>
            <person name="Carone J.V."/>
            <person name="Caskin T.P."/>
            <person name="Diamond M."/>
            <person name="Durham M.E."/>
            <person name="Foxe J.M."/>
            <person name="Go M."/>
            <person name="Henderson B.A."/>
            <person name="Jones I.B."/>
            <person name="McGettigan J.A."/>
            <person name="Micheletti S.J."/>
            <person name="Nasrallah M.E."/>
            <person name="Ortiz D."/>
            <person name="Piller C.R."/>
            <person name="Privatt S.R."/>
            <person name="Schneider S.L."/>
            <person name="Sharp S."/>
            <person name="Smith T.C."/>
            <person name="Stanton J.D."/>
            <person name="Ullery H.E."/>
            <person name="Wilson R.J."/>
            <person name="Serrano M.G."/>
            <person name="Buck G."/>
            <person name="Lee V."/>
            <person name="Wang Y."/>
            <person name="Carvalho R."/>
            <person name="Voegtly L."/>
            <person name="Shi R."/>
            <person name="Duckworth R."/>
            <person name="Johnson A."/>
            <person name="Loviza R."/>
            <person name="Walstead R."/>
            <person name="Shah Z."/>
            <person name="Kiflezghi M."/>
            <person name="Wade K."/>
            <person name="Ball S.L."/>
            <person name="Bradley K.W."/>
            <person name="Asai D.J."/>
            <person name="Bowman C.A."/>
            <person name="Russell D.A."/>
            <person name="Pope W.H."/>
            <person name="Jacobs-Sera D."/>
            <person name="Hendrix R.W."/>
            <person name="Hatfull G.F."/>
        </authorList>
    </citation>
    <scope>NUCLEOTIDE SEQUENCE [LARGE SCALE GENOMIC DNA]</scope>
</reference>
<dbReference type="PROSITE" id="PS51194">
    <property type="entry name" value="HELICASE_CTER"/>
    <property type="match status" value="1"/>
</dbReference>
<evidence type="ECO:0000313" key="12">
    <source>
        <dbReference type="EMBL" id="CUV04457.1"/>
    </source>
</evidence>
<evidence type="ECO:0000313" key="13">
    <source>
        <dbReference type="EMBL" id="PPS96672.1"/>
    </source>
</evidence>
<dbReference type="CDD" id="cd17966">
    <property type="entry name" value="DEADc_DDX5_DDX17"/>
    <property type="match status" value="1"/>
</dbReference>
<evidence type="ECO:0000256" key="1">
    <source>
        <dbReference type="ARBA" id="ARBA00012552"/>
    </source>
</evidence>
<dbReference type="OrthoDB" id="196131at2759"/>
<keyword evidence="2 7" id="KW-0547">Nucleotide-binding</keyword>
<dbReference type="GO" id="GO:0005524">
    <property type="term" value="F:ATP binding"/>
    <property type="evidence" value="ECO:0007669"/>
    <property type="project" value="UniProtKB-KW"/>
</dbReference>
<dbReference type="PROSITE" id="PS00039">
    <property type="entry name" value="DEAD_ATP_HELICASE"/>
    <property type="match status" value="1"/>
</dbReference>
<feature type="domain" description="Helicase C-terminal" evidence="10">
    <location>
        <begin position="388"/>
        <end position="551"/>
    </location>
</feature>
<keyword evidence="4 7" id="KW-0347">Helicase</keyword>
<dbReference type="VEuPathDB" id="CryptoDB:CHUDEA2_1010"/>
<dbReference type="Proteomes" id="UP001429100">
    <property type="component" value="Unassembled WGS sequence"/>
</dbReference>